<accession>A0A1I8HMK5</accession>
<sequence>MAAASTSIWARAAPASRLRKTMATRFITRCAKPACQRRASTPAAVGSGRRCSTCASPPEVSWPCSCSPAAAAAAARLAGRTAPSTDRPAMSWSLGPAMMLRCCRP</sequence>
<evidence type="ECO:0000313" key="2">
    <source>
        <dbReference type="WBParaSite" id="maker-uti_cns_0006863-snap-gene-0.7-mRNA-1"/>
    </source>
</evidence>
<reference evidence="2" key="1">
    <citation type="submission" date="2016-11" db="UniProtKB">
        <authorList>
            <consortium name="WormBaseParasite"/>
        </authorList>
    </citation>
    <scope>IDENTIFICATION</scope>
</reference>
<name>A0A1I8HMK5_9PLAT</name>
<proteinExistence type="predicted"/>
<organism evidence="1 2">
    <name type="scientific">Macrostomum lignano</name>
    <dbReference type="NCBI Taxonomy" id="282301"/>
    <lineage>
        <taxon>Eukaryota</taxon>
        <taxon>Metazoa</taxon>
        <taxon>Spiralia</taxon>
        <taxon>Lophotrochozoa</taxon>
        <taxon>Platyhelminthes</taxon>
        <taxon>Rhabditophora</taxon>
        <taxon>Macrostomorpha</taxon>
        <taxon>Macrostomida</taxon>
        <taxon>Macrostomidae</taxon>
        <taxon>Macrostomum</taxon>
    </lineage>
</organism>
<keyword evidence="1" id="KW-1185">Reference proteome</keyword>
<protein>
    <submittedName>
        <fullName evidence="2">Secreted protein</fullName>
    </submittedName>
</protein>
<dbReference type="AlphaFoldDB" id="A0A1I8HMK5"/>
<dbReference type="WBParaSite" id="maker-uti_cns_0006863-snap-gene-0.7-mRNA-1">
    <property type="protein sequence ID" value="maker-uti_cns_0006863-snap-gene-0.7-mRNA-1"/>
    <property type="gene ID" value="maker-uti_cns_0006863-snap-gene-0.7"/>
</dbReference>
<dbReference type="Proteomes" id="UP000095280">
    <property type="component" value="Unplaced"/>
</dbReference>
<evidence type="ECO:0000313" key="1">
    <source>
        <dbReference type="Proteomes" id="UP000095280"/>
    </source>
</evidence>